<protein>
    <recommendedName>
        <fullName evidence="6">Aminotransferase</fullName>
        <ecNumber evidence="6">2.6.1.-</ecNumber>
    </recommendedName>
</protein>
<dbReference type="NCBIfam" id="NF005817">
    <property type="entry name" value="PRK07683.1"/>
    <property type="match status" value="1"/>
</dbReference>
<dbReference type="RefSeq" id="WP_176009205.1">
    <property type="nucleotide sequence ID" value="NZ_CP041372.2"/>
</dbReference>
<dbReference type="KEGG" id="psua:FLK61_31135"/>
<keyword evidence="3 6" id="KW-0032">Aminotransferase</keyword>
<evidence type="ECO:0000256" key="6">
    <source>
        <dbReference type="RuleBase" id="RU000481"/>
    </source>
</evidence>
<reference evidence="9" key="1">
    <citation type="submission" date="2019-07" db="EMBL/GenBank/DDBJ databases">
        <title>Bacillus alkalisoli sp. nov. isolated from saline soil.</title>
        <authorList>
            <person name="Sun J.-Q."/>
            <person name="Xu L."/>
        </authorList>
    </citation>
    <scope>NUCLEOTIDE SEQUENCE [LARGE SCALE GENOMIC DNA]</scope>
    <source>
        <strain evidence="9">M4U3P1</strain>
    </source>
</reference>
<gene>
    <name evidence="8" type="ORF">FLK61_31135</name>
</gene>
<dbReference type="FunFam" id="3.40.640.10:FF:000033">
    <property type="entry name" value="Aspartate aminotransferase"/>
    <property type="match status" value="1"/>
</dbReference>
<dbReference type="CDD" id="cd00609">
    <property type="entry name" value="AAT_like"/>
    <property type="match status" value="1"/>
</dbReference>
<dbReference type="PANTHER" id="PTHR46383:SF4">
    <property type="entry name" value="AMINOTRANSFERASE"/>
    <property type="match status" value="1"/>
</dbReference>
<dbReference type="GO" id="GO:0030170">
    <property type="term" value="F:pyridoxal phosphate binding"/>
    <property type="evidence" value="ECO:0007669"/>
    <property type="project" value="InterPro"/>
</dbReference>
<dbReference type="PROSITE" id="PS00105">
    <property type="entry name" value="AA_TRANSFER_CLASS_1"/>
    <property type="match status" value="1"/>
</dbReference>
<evidence type="ECO:0000313" key="8">
    <source>
        <dbReference type="EMBL" id="QKS71169.1"/>
    </source>
</evidence>
<dbReference type="AlphaFoldDB" id="A0A859FD73"/>
<evidence type="ECO:0000259" key="7">
    <source>
        <dbReference type="Pfam" id="PF00155"/>
    </source>
</evidence>
<evidence type="ECO:0000313" key="9">
    <source>
        <dbReference type="Proteomes" id="UP000318138"/>
    </source>
</evidence>
<accession>A0A859FD73</accession>
<proteinExistence type="inferred from homology"/>
<evidence type="ECO:0000256" key="3">
    <source>
        <dbReference type="ARBA" id="ARBA00022576"/>
    </source>
</evidence>
<dbReference type="PANTHER" id="PTHR46383">
    <property type="entry name" value="ASPARTATE AMINOTRANSFERASE"/>
    <property type="match status" value="1"/>
</dbReference>
<dbReference type="Proteomes" id="UP000318138">
    <property type="component" value="Chromosome"/>
</dbReference>
<keyword evidence="5" id="KW-0663">Pyridoxal phosphate</keyword>
<dbReference type="InterPro" id="IPR004839">
    <property type="entry name" value="Aminotransferase_I/II_large"/>
</dbReference>
<comment type="cofactor">
    <cofactor evidence="1 6">
        <name>pyridoxal 5'-phosphate</name>
        <dbReference type="ChEBI" id="CHEBI:597326"/>
    </cofactor>
</comment>
<sequence>MEHRINPAAASLKISGIRQFFQRVQQYPNAVQLTLGQPDFPTPDHIKDAAKRAIDQNKTTYTPNAGIMELREAISHHAQDKYSLEYRADSEIIVTVGASQAIDVALRTILEQGDEVILPGPVYPAYEPIIRLCGGKPVYVDTTMTGFKLTVEAIESTITSKTKAVFLPYPSNPTGVVLSEEELTQLAHYLKQKDLFILSDEIYSELCYTSNHKSIATFPGMREKTIVINGLSKSHSMTGWRIGYLMAPEEIAKHMLKVHQYNVSCASSISQYAALEAIKHGAEDPLTMKSEYNERRRFVMKRLHEIGMSVEEPFGAFYVFPSIKESELSSFDFAVKLLEEEELAVVPGDAFSPLGEGFIRLSYAYSMSELHEAMERMERFWKRILTN</sequence>
<evidence type="ECO:0000256" key="2">
    <source>
        <dbReference type="ARBA" id="ARBA00007441"/>
    </source>
</evidence>
<keyword evidence="4 6" id="KW-0808">Transferase</keyword>
<dbReference type="InterPro" id="IPR015424">
    <property type="entry name" value="PyrdxlP-dep_Trfase"/>
</dbReference>
<dbReference type="SUPFAM" id="SSF53383">
    <property type="entry name" value="PLP-dependent transferases"/>
    <property type="match status" value="1"/>
</dbReference>
<dbReference type="Gene3D" id="3.90.1150.10">
    <property type="entry name" value="Aspartate Aminotransferase, domain 1"/>
    <property type="match status" value="1"/>
</dbReference>
<dbReference type="Gene3D" id="3.40.640.10">
    <property type="entry name" value="Type I PLP-dependent aspartate aminotransferase-like (Major domain)"/>
    <property type="match status" value="1"/>
</dbReference>
<dbReference type="InterPro" id="IPR004838">
    <property type="entry name" value="NHTrfase_class1_PyrdxlP-BS"/>
</dbReference>
<dbReference type="InterPro" id="IPR050596">
    <property type="entry name" value="AspAT/PAT-like"/>
</dbReference>
<dbReference type="EC" id="2.6.1.-" evidence="6"/>
<name>A0A859FD73_9BACI</name>
<dbReference type="InterPro" id="IPR015421">
    <property type="entry name" value="PyrdxlP-dep_Trfase_major"/>
</dbReference>
<dbReference type="Pfam" id="PF00155">
    <property type="entry name" value="Aminotran_1_2"/>
    <property type="match status" value="1"/>
</dbReference>
<comment type="similarity">
    <text evidence="2 6">Belongs to the class-I pyridoxal-phosphate-dependent aminotransferase family.</text>
</comment>
<dbReference type="GO" id="GO:0006520">
    <property type="term" value="P:amino acid metabolic process"/>
    <property type="evidence" value="ECO:0007669"/>
    <property type="project" value="InterPro"/>
</dbReference>
<feature type="domain" description="Aminotransferase class I/classII large" evidence="7">
    <location>
        <begin position="30"/>
        <end position="376"/>
    </location>
</feature>
<keyword evidence="9" id="KW-1185">Reference proteome</keyword>
<evidence type="ECO:0000256" key="4">
    <source>
        <dbReference type="ARBA" id="ARBA00022679"/>
    </source>
</evidence>
<dbReference type="EMBL" id="CP041372">
    <property type="protein sequence ID" value="QKS71169.1"/>
    <property type="molecule type" value="Genomic_DNA"/>
</dbReference>
<dbReference type="GO" id="GO:0008483">
    <property type="term" value="F:transaminase activity"/>
    <property type="evidence" value="ECO:0007669"/>
    <property type="project" value="UniProtKB-KW"/>
</dbReference>
<dbReference type="InterPro" id="IPR015422">
    <property type="entry name" value="PyrdxlP-dep_Trfase_small"/>
</dbReference>
<evidence type="ECO:0000256" key="1">
    <source>
        <dbReference type="ARBA" id="ARBA00001933"/>
    </source>
</evidence>
<evidence type="ECO:0000256" key="5">
    <source>
        <dbReference type="ARBA" id="ARBA00022898"/>
    </source>
</evidence>
<organism evidence="8 9">
    <name type="scientific">Paenalkalicoccus suaedae</name>
    <dbReference type="NCBI Taxonomy" id="2592382"/>
    <lineage>
        <taxon>Bacteria</taxon>
        <taxon>Bacillati</taxon>
        <taxon>Bacillota</taxon>
        <taxon>Bacilli</taxon>
        <taxon>Bacillales</taxon>
        <taxon>Bacillaceae</taxon>
        <taxon>Paenalkalicoccus</taxon>
    </lineage>
</organism>